<feature type="domain" description="O-methyltransferase C-terminal" evidence="4">
    <location>
        <begin position="137"/>
        <end position="342"/>
    </location>
</feature>
<reference evidence="6 7" key="1">
    <citation type="journal article" date="2023" name="Plants (Basel)">
        <title>Bridging the Gap: Combining Genomics and Transcriptomics Approaches to Understand Stylosanthes scabra, an Orphan Legume from the Brazilian Caatinga.</title>
        <authorList>
            <person name="Ferreira-Neto J.R.C."/>
            <person name="da Silva M.D."/>
            <person name="Binneck E."/>
            <person name="de Melo N.F."/>
            <person name="da Silva R.H."/>
            <person name="de Melo A.L.T.M."/>
            <person name="Pandolfi V."/>
            <person name="Bustamante F.O."/>
            <person name="Brasileiro-Vidal A.C."/>
            <person name="Benko-Iseppon A.M."/>
        </authorList>
    </citation>
    <scope>NUCLEOTIDE SEQUENCE [LARGE SCALE GENOMIC DNA]</scope>
    <source>
        <tissue evidence="6">Leaves</tissue>
    </source>
</reference>
<accession>A0ABU6Q442</accession>
<evidence type="ECO:0000256" key="1">
    <source>
        <dbReference type="ARBA" id="ARBA00022603"/>
    </source>
</evidence>
<dbReference type="Pfam" id="PF08100">
    <property type="entry name" value="Dimerisation"/>
    <property type="match status" value="1"/>
</dbReference>
<gene>
    <name evidence="6" type="ORF">PIB30_003693</name>
</gene>
<dbReference type="PROSITE" id="PS51683">
    <property type="entry name" value="SAM_OMT_II"/>
    <property type="match status" value="1"/>
</dbReference>
<dbReference type="Pfam" id="PF00891">
    <property type="entry name" value="Methyltransf_2"/>
    <property type="match status" value="1"/>
</dbReference>
<dbReference type="EMBL" id="JASCZI010000007">
    <property type="protein sequence ID" value="MED6106280.1"/>
    <property type="molecule type" value="Genomic_DNA"/>
</dbReference>
<dbReference type="PANTHER" id="PTHR11746">
    <property type="entry name" value="O-METHYLTRANSFERASE"/>
    <property type="match status" value="1"/>
</dbReference>
<dbReference type="Gene3D" id="1.10.10.10">
    <property type="entry name" value="Winged helix-like DNA-binding domain superfamily/Winged helix DNA-binding domain"/>
    <property type="match status" value="1"/>
</dbReference>
<dbReference type="InterPro" id="IPR012967">
    <property type="entry name" value="COMT_dimerisation"/>
</dbReference>
<dbReference type="InterPro" id="IPR016461">
    <property type="entry name" value="COMT-like"/>
</dbReference>
<protein>
    <submittedName>
        <fullName evidence="6">Uncharacterized protein</fullName>
    </submittedName>
</protein>
<keyword evidence="2" id="KW-0808">Transferase</keyword>
<proteinExistence type="predicted"/>
<dbReference type="InterPro" id="IPR036388">
    <property type="entry name" value="WH-like_DNA-bd_sf"/>
</dbReference>
<keyword evidence="1" id="KW-0489">Methyltransferase</keyword>
<name>A0ABU6Q442_9FABA</name>
<evidence type="ECO:0000313" key="7">
    <source>
        <dbReference type="Proteomes" id="UP001341840"/>
    </source>
</evidence>
<keyword evidence="7" id="KW-1185">Reference proteome</keyword>
<evidence type="ECO:0000256" key="3">
    <source>
        <dbReference type="ARBA" id="ARBA00022691"/>
    </source>
</evidence>
<dbReference type="InterPro" id="IPR001077">
    <property type="entry name" value="COMT_C"/>
</dbReference>
<evidence type="ECO:0000256" key="2">
    <source>
        <dbReference type="ARBA" id="ARBA00022679"/>
    </source>
</evidence>
<evidence type="ECO:0000259" key="5">
    <source>
        <dbReference type="Pfam" id="PF08100"/>
    </source>
</evidence>
<dbReference type="InterPro" id="IPR036390">
    <property type="entry name" value="WH_DNA-bd_sf"/>
</dbReference>
<comment type="caution">
    <text evidence="6">The sequence shown here is derived from an EMBL/GenBank/DDBJ whole genome shotgun (WGS) entry which is preliminary data.</text>
</comment>
<feature type="domain" description="O-methyltransferase dimerisation" evidence="5">
    <location>
        <begin position="20"/>
        <end position="114"/>
    </location>
</feature>
<dbReference type="Proteomes" id="UP001341840">
    <property type="component" value="Unassembled WGS sequence"/>
</dbReference>
<dbReference type="SUPFAM" id="SSF53335">
    <property type="entry name" value="S-adenosyl-L-methionine-dependent methyltransferases"/>
    <property type="match status" value="1"/>
</dbReference>
<dbReference type="Gene3D" id="3.40.50.150">
    <property type="entry name" value="Vaccinia Virus protein VP39"/>
    <property type="match status" value="1"/>
</dbReference>
<dbReference type="InterPro" id="IPR029063">
    <property type="entry name" value="SAM-dependent_MTases_sf"/>
</dbReference>
<evidence type="ECO:0000259" key="4">
    <source>
        <dbReference type="Pfam" id="PF00891"/>
    </source>
</evidence>
<sequence length="365" mass="40315">MAEGEEVVVVSDEEAFLFAMELAGASAVPMVLRSALELGIIDTIAKAGPGAFLSVDGIVSQLPTTINNPDAPALLDRMLKLLASFKILTCRLRGDGDERQYQYGVSPLAKYFVNNRDGFSLVPSFLMQHHKVLKDMWYHLTDSVREGGLPFDNAYGMTSFEFHSVNPRFNEVFNNGMSNHSTIIMHKILENYNGFEGLQSLVDVGGGTGAVINMIHSKYPNMKAINFDLPHVIKEAPSYEGVHHVGGDMFLSVPKADAIFMKWICHDWNDEQCVKLLKNCYESLPDEKGKVILAECIIPVAPEGSAAAKTVFQTDVIMLCHSSGGRERTQKEYEALAKSAGFHGFRVACSAFNMHVMEFLKKPSK</sequence>
<evidence type="ECO:0000313" key="6">
    <source>
        <dbReference type="EMBL" id="MED6106280.1"/>
    </source>
</evidence>
<organism evidence="6 7">
    <name type="scientific">Stylosanthes scabra</name>
    <dbReference type="NCBI Taxonomy" id="79078"/>
    <lineage>
        <taxon>Eukaryota</taxon>
        <taxon>Viridiplantae</taxon>
        <taxon>Streptophyta</taxon>
        <taxon>Embryophyta</taxon>
        <taxon>Tracheophyta</taxon>
        <taxon>Spermatophyta</taxon>
        <taxon>Magnoliopsida</taxon>
        <taxon>eudicotyledons</taxon>
        <taxon>Gunneridae</taxon>
        <taxon>Pentapetalae</taxon>
        <taxon>rosids</taxon>
        <taxon>fabids</taxon>
        <taxon>Fabales</taxon>
        <taxon>Fabaceae</taxon>
        <taxon>Papilionoideae</taxon>
        <taxon>50 kb inversion clade</taxon>
        <taxon>dalbergioids sensu lato</taxon>
        <taxon>Dalbergieae</taxon>
        <taxon>Pterocarpus clade</taxon>
        <taxon>Stylosanthes</taxon>
    </lineage>
</organism>
<dbReference type="SUPFAM" id="SSF46785">
    <property type="entry name" value="Winged helix' DNA-binding domain"/>
    <property type="match status" value="1"/>
</dbReference>
<keyword evidence="3" id="KW-0949">S-adenosyl-L-methionine</keyword>
<dbReference type="PIRSF" id="PIRSF005739">
    <property type="entry name" value="O-mtase"/>
    <property type="match status" value="1"/>
</dbReference>